<keyword evidence="3" id="KW-0969">Cilium</keyword>
<dbReference type="Gene3D" id="3.30.750.140">
    <property type="match status" value="1"/>
</dbReference>
<comment type="caution">
    <text evidence="3">The sequence shown here is derived from an EMBL/GenBank/DDBJ whole genome shotgun (WGS) entry which is preliminary data.</text>
</comment>
<dbReference type="OrthoDB" id="9157214at2"/>
<protein>
    <submittedName>
        <fullName evidence="3">Flagellar hook-length control protein FliK</fullName>
    </submittedName>
</protein>
<keyword evidence="3" id="KW-0282">Flagellum</keyword>
<evidence type="ECO:0000256" key="1">
    <source>
        <dbReference type="SAM" id="MobiDB-lite"/>
    </source>
</evidence>
<feature type="region of interest" description="Disordered" evidence="1">
    <location>
        <begin position="81"/>
        <end position="103"/>
    </location>
</feature>
<keyword evidence="3" id="KW-0966">Cell projection</keyword>
<sequence length="133" mass="13951">MQVAEQVSYWVSQNVQNAELKLDGLGQSPVEVSISLQGNEAQISFRTDEAATRDVLQGAGAQLKEMLLREGLVLTGVSVGGSGSGQADGGQRRDRQTARQGVTAPLQVARAETGVNLRGNRTGGAGRSVDLFV</sequence>
<keyword evidence="4" id="KW-1185">Reference proteome</keyword>
<dbReference type="Pfam" id="PF02120">
    <property type="entry name" value="Flg_hook"/>
    <property type="match status" value="1"/>
</dbReference>
<dbReference type="InterPro" id="IPR052563">
    <property type="entry name" value="FliK"/>
</dbReference>
<dbReference type="CDD" id="cd17470">
    <property type="entry name" value="T3SS_Flik_C"/>
    <property type="match status" value="1"/>
</dbReference>
<evidence type="ECO:0000259" key="2">
    <source>
        <dbReference type="Pfam" id="PF02120"/>
    </source>
</evidence>
<feature type="domain" description="Flagellar hook-length control protein-like C-terminal" evidence="2">
    <location>
        <begin position="5"/>
        <end position="86"/>
    </location>
</feature>
<dbReference type="Proteomes" id="UP000260665">
    <property type="component" value="Unassembled WGS sequence"/>
</dbReference>
<evidence type="ECO:0000313" key="4">
    <source>
        <dbReference type="Proteomes" id="UP000260665"/>
    </source>
</evidence>
<organism evidence="3 4">
    <name type="scientific">Rhodoferax lacus</name>
    <dbReference type="NCBI Taxonomy" id="2184758"/>
    <lineage>
        <taxon>Bacteria</taxon>
        <taxon>Pseudomonadati</taxon>
        <taxon>Pseudomonadota</taxon>
        <taxon>Betaproteobacteria</taxon>
        <taxon>Burkholderiales</taxon>
        <taxon>Comamonadaceae</taxon>
        <taxon>Rhodoferax</taxon>
    </lineage>
</organism>
<dbReference type="InterPro" id="IPR038610">
    <property type="entry name" value="FliK-like_C_sf"/>
</dbReference>
<dbReference type="EMBL" id="QFZK01000024">
    <property type="protein sequence ID" value="RFO95060.1"/>
    <property type="molecule type" value="Genomic_DNA"/>
</dbReference>
<dbReference type="AlphaFoldDB" id="A0A3E1R8N1"/>
<accession>A0A3E1R8N1</accession>
<dbReference type="PANTHER" id="PTHR37533">
    <property type="entry name" value="FLAGELLAR HOOK-LENGTH CONTROL PROTEIN"/>
    <property type="match status" value="1"/>
</dbReference>
<dbReference type="PANTHER" id="PTHR37533:SF2">
    <property type="entry name" value="FLAGELLAR HOOK-LENGTH CONTROL PROTEIN"/>
    <property type="match status" value="1"/>
</dbReference>
<proteinExistence type="predicted"/>
<gene>
    <name evidence="3" type="ORF">DIC66_20380</name>
</gene>
<evidence type="ECO:0000313" key="3">
    <source>
        <dbReference type="EMBL" id="RFO95060.1"/>
    </source>
</evidence>
<name>A0A3E1R8N1_9BURK</name>
<reference evidence="3 4" key="1">
    <citation type="submission" date="2018-05" db="EMBL/GenBank/DDBJ databases">
        <title>Rhodoferax soyangensis sp.nov., isolated from an oligotrophic freshwater lake.</title>
        <authorList>
            <person name="Park M."/>
        </authorList>
    </citation>
    <scope>NUCLEOTIDE SEQUENCE [LARGE SCALE GENOMIC DNA]</scope>
    <source>
        <strain evidence="3 4">IMCC26218</strain>
    </source>
</reference>
<dbReference type="InterPro" id="IPR021136">
    <property type="entry name" value="Flagellar_hook_control-like_C"/>
</dbReference>